<comment type="caution">
    <text evidence="1">The sequence shown here is derived from an EMBL/GenBank/DDBJ whole genome shotgun (WGS) entry which is preliminary data.</text>
</comment>
<evidence type="ECO:0000313" key="1">
    <source>
        <dbReference type="EMBL" id="MTH57660.1"/>
    </source>
</evidence>
<evidence type="ECO:0000313" key="2">
    <source>
        <dbReference type="Proteomes" id="UP000449846"/>
    </source>
</evidence>
<name>A0A844HEF2_9RHOB</name>
<dbReference type="EMBL" id="WMIG01000001">
    <property type="protein sequence ID" value="MTH57660.1"/>
    <property type="molecule type" value="Genomic_DNA"/>
</dbReference>
<dbReference type="RefSeq" id="WP_155037605.1">
    <property type="nucleotide sequence ID" value="NZ_JBHGCD010000006.1"/>
</dbReference>
<keyword evidence="2" id="KW-1185">Reference proteome</keyword>
<dbReference type="Proteomes" id="UP000449846">
    <property type="component" value="Unassembled WGS sequence"/>
</dbReference>
<proteinExistence type="predicted"/>
<reference evidence="1 2" key="1">
    <citation type="submission" date="2019-11" db="EMBL/GenBank/DDBJ databases">
        <authorList>
            <person name="Dong K."/>
        </authorList>
    </citation>
    <scope>NUCLEOTIDE SEQUENCE [LARGE SCALE GENOMIC DNA]</scope>
    <source>
        <strain evidence="1 2">NBRC 112902</strain>
    </source>
</reference>
<dbReference type="AlphaFoldDB" id="A0A844HEF2"/>
<gene>
    <name evidence="1" type="ORF">GL300_00370</name>
</gene>
<sequence length="105" mass="11483">MNVQTEYRDVPAMPVSGVASIRARFAMMAVAYGAKADTVEPEAIDRAGALVFQTFGADHDLTREMEHFIDTVTAGTGSKKLWTDAGDRLLRAVHGTTWCEGKQHE</sequence>
<protein>
    <submittedName>
        <fullName evidence="1">Uncharacterized protein</fullName>
    </submittedName>
</protein>
<dbReference type="OrthoDB" id="7781843at2"/>
<accession>A0A844HEF2</accession>
<organism evidence="1 2">
    <name type="scientific">Paracoccus litorisediminis</name>
    <dbReference type="NCBI Taxonomy" id="2006130"/>
    <lineage>
        <taxon>Bacteria</taxon>
        <taxon>Pseudomonadati</taxon>
        <taxon>Pseudomonadota</taxon>
        <taxon>Alphaproteobacteria</taxon>
        <taxon>Rhodobacterales</taxon>
        <taxon>Paracoccaceae</taxon>
        <taxon>Paracoccus</taxon>
    </lineage>
</organism>